<reference evidence="2 3" key="1">
    <citation type="submission" date="2018-06" db="EMBL/GenBank/DDBJ databases">
        <authorList>
            <consortium name="Pathogen Informatics"/>
            <person name="Doyle S."/>
        </authorList>
    </citation>
    <scope>NUCLEOTIDE SEQUENCE [LARGE SCALE GENOMIC DNA]</scope>
    <source>
        <strain evidence="2 3">NCTC12119</strain>
    </source>
</reference>
<name>A0A381KMY4_9ENTR</name>
<feature type="transmembrane region" description="Helical" evidence="1">
    <location>
        <begin position="23"/>
        <end position="43"/>
    </location>
</feature>
<dbReference type="RefSeq" id="WP_115631974.1">
    <property type="nucleotide sequence ID" value="NZ_UIGI01000002.1"/>
</dbReference>
<sequence>MPVLLDAIPEKATRIVRPSTRRWLLFLAFVMLSGIALTLWGWTTERTGFVFWFTALGLPFCTWGLIFSLRRSAYKAEQVGAESRNVEREKLIESEIQRGQRSAWILGNLVQTSSGNKASDLLTAMTRSAPAVDFSQPRGCANPVRYAALTAFQPNLASGLKATVTKLTSRVEEIVEPLPVGLPCWLMLDSDSDLSPLIEDQIKAELSQKTGRVFRLMSGKGLAALDAWLDKRWDNPGILVAMTLSLPAEPSEGDADAIAMLVLSNRRALSYPDALRLHRPERGTASMLTKTLTRALLWANVRPDQLQGSWFSGPALTQGSSWNNACEENEVKFSLSKDNLSIDPVLGYTSHAAPWLAIALADSAFEHRGMQVIAAQPAAGKDDTWIAVITKEEVCKGTSRNV</sequence>
<evidence type="ECO:0000313" key="2">
    <source>
        <dbReference type="EMBL" id="SUY92730.1"/>
    </source>
</evidence>
<feature type="transmembrane region" description="Helical" evidence="1">
    <location>
        <begin position="49"/>
        <end position="69"/>
    </location>
</feature>
<accession>A0A381KMY4</accession>
<dbReference type="Proteomes" id="UP000255528">
    <property type="component" value="Unassembled WGS sequence"/>
</dbReference>
<proteinExistence type="predicted"/>
<gene>
    <name evidence="2" type="ORF">NCTC12119_04759</name>
</gene>
<organism evidence="2 3">
    <name type="scientific">Buttiauxella agrestis</name>
    <dbReference type="NCBI Taxonomy" id="82977"/>
    <lineage>
        <taxon>Bacteria</taxon>
        <taxon>Pseudomonadati</taxon>
        <taxon>Pseudomonadota</taxon>
        <taxon>Gammaproteobacteria</taxon>
        <taxon>Enterobacterales</taxon>
        <taxon>Enterobacteriaceae</taxon>
        <taxon>Buttiauxella</taxon>
    </lineage>
</organism>
<protein>
    <submittedName>
        <fullName evidence="2">Uncharacterized protein</fullName>
    </submittedName>
</protein>
<keyword evidence="1" id="KW-0472">Membrane</keyword>
<evidence type="ECO:0000313" key="3">
    <source>
        <dbReference type="Proteomes" id="UP000255528"/>
    </source>
</evidence>
<keyword evidence="1" id="KW-0812">Transmembrane</keyword>
<evidence type="ECO:0000256" key="1">
    <source>
        <dbReference type="SAM" id="Phobius"/>
    </source>
</evidence>
<dbReference type="AlphaFoldDB" id="A0A381KMY4"/>
<keyword evidence="1" id="KW-1133">Transmembrane helix</keyword>
<dbReference type="EMBL" id="UIGI01000002">
    <property type="protein sequence ID" value="SUY92730.1"/>
    <property type="molecule type" value="Genomic_DNA"/>
</dbReference>